<dbReference type="InterPro" id="IPR035892">
    <property type="entry name" value="C2_domain_sf"/>
</dbReference>
<feature type="domain" description="C2" evidence="1">
    <location>
        <begin position="2"/>
        <end position="93"/>
    </location>
</feature>
<dbReference type="HOGENOM" id="CLU_1201265_0_0_1"/>
<dbReference type="eggNOG" id="ENOG502QUDH">
    <property type="taxonomic scope" value="Eukaryota"/>
</dbReference>
<proteinExistence type="predicted"/>
<evidence type="ECO:0000259" key="1">
    <source>
        <dbReference type="Pfam" id="PF00168"/>
    </source>
</evidence>
<dbReference type="Gramene" id="ERM94975">
    <property type="protein sequence ID" value="ERM94975"/>
    <property type="gene ID" value="AMTR_s00009p00221820"/>
</dbReference>
<dbReference type="SUPFAM" id="SSF49562">
    <property type="entry name" value="C2 domain (Calcium/lipid-binding domain, CaLB)"/>
    <property type="match status" value="1"/>
</dbReference>
<reference evidence="3" key="1">
    <citation type="journal article" date="2013" name="Science">
        <title>The Amborella genome and the evolution of flowering plants.</title>
        <authorList>
            <consortium name="Amborella Genome Project"/>
        </authorList>
    </citation>
    <scope>NUCLEOTIDE SEQUENCE [LARGE SCALE GENOMIC DNA]</scope>
</reference>
<dbReference type="Proteomes" id="UP000017836">
    <property type="component" value="Unassembled WGS sequence"/>
</dbReference>
<gene>
    <name evidence="2" type="ORF">AMTR_s00009p00221820</name>
</gene>
<sequence length="231" mass="25980">MELEVTVVSAKDLHNVNWRHGDIKPYVAAWVDPNLKSSTRVGYKLTLPLRDRPEDSTLRINVVHGSGEAETKQLIGSATLPLREVIEDAGFDHRFSKTLKLKRLSGRLQGEIQVEIAIQNRYAGYARNQSQGLRTIFTTPRLNCTADMLMVPLQRRQFTVTPLLQGGIMVAMEGRPPLVGVIMVTLEGRHHQLPGTMVSIRRHHQLPGTMVIIQGHHQLRGTMAIIRRRPA</sequence>
<evidence type="ECO:0000313" key="3">
    <source>
        <dbReference type="Proteomes" id="UP000017836"/>
    </source>
</evidence>
<dbReference type="PANTHER" id="PTHR32246:SF20">
    <property type="entry name" value="CALCIUM-DEPENDENT LIPID-BINDING (CALB DOMAIN) FAMILY PROTEIN"/>
    <property type="match status" value="1"/>
</dbReference>
<evidence type="ECO:0000313" key="2">
    <source>
        <dbReference type="EMBL" id="ERM94975.1"/>
    </source>
</evidence>
<protein>
    <recommendedName>
        <fullName evidence="1">C2 domain-containing protein</fullName>
    </recommendedName>
</protein>
<accession>W1NIH1</accession>
<dbReference type="Pfam" id="PF00168">
    <property type="entry name" value="C2"/>
    <property type="match status" value="1"/>
</dbReference>
<name>W1NIH1_AMBTC</name>
<dbReference type="AlphaFoldDB" id="W1NIH1"/>
<keyword evidence="3" id="KW-1185">Reference proteome</keyword>
<dbReference type="Gene3D" id="2.60.40.150">
    <property type="entry name" value="C2 domain"/>
    <property type="match status" value="1"/>
</dbReference>
<dbReference type="EMBL" id="KI397501">
    <property type="protein sequence ID" value="ERM94975.1"/>
    <property type="molecule type" value="Genomic_DNA"/>
</dbReference>
<dbReference type="InterPro" id="IPR000008">
    <property type="entry name" value="C2_dom"/>
</dbReference>
<organism evidence="2 3">
    <name type="scientific">Amborella trichopoda</name>
    <dbReference type="NCBI Taxonomy" id="13333"/>
    <lineage>
        <taxon>Eukaryota</taxon>
        <taxon>Viridiplantae</taxon>
        <taxon>Streptophyta</taxon>
        <taxon>Embryophyta</taxon>
        <taxon>Tracheophyta</taxon>
        <taxon>Spermatophyta</taxon>
        <taxon>Magnoliopsida</taxon>
        <taxon>Amborellales</taxon>
        <taxon>Amborellaceae</taxon>
        <taxon>Amborella</taxon>
    </lineage>
</organism>
<dbReference type="PANTHER" id="PTHR32246">
    <property type="entry name" value="INGRESSION PROTEIN FIC1"/>
    <property type="match status" value="1"/>
</dbReference>